<dbReference type="SUPFAM" id="SSF52540">
    <property type="entry name" value="P-loop containing nucleoside triphosphate hydrolases"/>
    <property type="match status" value="1"/>
</dbReference>
<dbReference type="EC" id="5.6.2.3" evidence="3"/>
<keyword evidence="1 3" id="KW-0547">Nucleotide-binding</keyword>
<dbReference type="SMART" id="SM00382">
    <property type="entry name" value="AAA"/>
    <property type="match status" value="1"/>
</dbReference>
<keyword evidence="6" id="KW-1185">Reference proteome</keyword>
<reference evidence="5 6" key="1">
    <citation type="journal article" date="2018" name="J. Microbiol.">
        <title>Salicibibacter kimchii gen. nov., sp. nov., a moderately halophilic and alkalitolerant bacterium in the family Bacillaceae, isolated from kimchi.</title>
        <authorList>
            <person name="Jang J.Y."/>
            <person name="Oh Y.J."/>
            <person name="Lim S.K."/>
            <person name="Park H.K."/>
            <person name="Lee C."/>
            <person name="Kim J.Y."/>
            <person name="Lee M.A."/>
            <person name="Choi H.J."/>
        </authorList>
    </citation>
    <scope>NUCLEOTIDE SEQUENCE [LARGE SCALE GENOMIC DNA]</scope>
    <source>
        <strain evidence="5 6">NKC1-1</strain>
    </source>
</reference>
<dbReference type="GO" id="GO:0016887">
    <property type="term" value="F:ATP hydrolysis activity"/>
    <property type="evidence" value="ECO:0007669"/>
    <property type="project" value="RHEA"/>
</dbReference>
<name>A0A345C3I8_9BACI</name>
<dbReference type="PANTHER" id="PTHR43788">
    <property type="entry name" value="DNA2/NAM7 HELICASE FAMILY MEMBER"/>
    <property type="match status" value="1"/>
</dbReference>
<evidence type="ECO:0000313" key="5">
    <source>
        <dbReference type="EMBL" id="AXF57769.1"/>
    </source>
</evidence>
<dbReference type="InterPro" id="IPR003593">
    <property type="entry name" value="AAA+_ATPase"/>
</dbReference>
<evidence type="ECO:0000256" key="3">
    <source>
        <dbReference type="HAMAP-Rule" id="MF_01488"/>
    </source>
</evidence>
<dbReference type="Gene3D" id="2.30.30.940">
    <property type="match status" value="1"/>
</dbReference>
<keyword evidence="3" id="KW-0238">DNA-binding</keyword>
<dbReference type="GO" id="GO:0003677">
    <property type="term" value="F:DNA binding"/>
    <property type="evidence" value="ECO:0007669"/>
    <property type="project" value="UniProtKB-UniRule"/>
</dbReference>
<dbReference type="GO" id="GO:0043139">
    <property type="term" value="F:5'-3' DNA helicase activity"/>
    <property type="evidence" value="ECO:0007669"/>
    <property type="project" value="UniProtKB-UniRule"/>
</dbReference>
<comment type="catalytic activity">
    <reaction evidence="3">
        <text>ATP + H2O = ADP + phosphate + H(+)</text>
        <dbReference type="Rhea" id="RHEA:13065"/>
        <dbReference type="ChEBI" id="CHEBI:15377"/>
        <dbReference type="ChEBI" id="CHEBI:15378"/>
        <dbReference type="ChEBI" id="CHEBI:30616"/>
        <dbReference type="ChEBI" id="CHEBI:43474"/>
        <dbReference type="ChEBI" id="CHEBI:456216"/>
        <dbReference type="EC" id="5.6.2.3"/>
    </reaction>
</comment>
<dbReference type="GO" id="GO:0006310">
    <property type="term" value="P:DNA recombination"/>
    <property type="evidence" value="ECO:0007669"/>
    <property type="project" value="InterPro"/>
</dbReference>
<gene>
    <name evidence="3" type="primary">recD2</name>
    <name evidence="5" type="ORF">DT065_18525</name>
</gene>
<dbReference type="EMBL" id="CP031092">
    <property type="protein sequence ID" value="AXF57769.1"/>
    <property type="molecule type" value="Genomic_DNA"/>
</dbReference>
<dbReference type="InterPro" id="IPR055446">
    <property type="entry name" value="RecD2_N_OB"/>
</dbReference>
<proteinExistence type="inferred from homology"/>
<comment type="function">
    <text evidence="3">DNA-dependent ATPase and ATP-dependent 5'-3' DNA helicase. Has no activity on blunt DNA or DNA with 3'-overhangs, requires at least 10 bases of 5'-ssDNA for helicase activity.</text>
</comment>
<dbReference type="GO" id="GO:0009338">
    <property type="term" value="C:exodeoxyribonuclease V complex"/>
    <property type="evidence" value="ECO:0007669"/>
    <property type="project" value="TreeGrafter"/>
</dbReference>
<dbReference type="OrthoDB" id="9803432at2"/>
<keyword evidence="3" id="KW-0378">Hydrolase</keyword>
<dbReference type="Pfam" id="PF13245">
    <property type="entry name" value="AAA_19"/>
    <property type="match status" value="1"/>
</dbReference>
<feature type="domain" description="AAA+ ATPase" evidence="4">
    <location>
        <begin position="351"/>
        <end position="544"/>
    </location>
</feature>
<dbReference type="KEGG" id="rue:DT065_18525"/>
<comment type="similarity">
    <text evidence="3">Belongs to the RecD family. RecD2 subfamily.</text>
</comment>
<dbReference type="InterPro" id="IPR027785">
    <property type="entry name" value="UvrD-like_helicase_C"/>
</dbReference>
<dbReference type="HAMAP" id="MF_01488">
    <property type="entry name" value="RecD2"/>
    <property type="match status" value="1"/>
</dbReference>
<keyword evidence="3 5" id="KW-0347">Helicase</keyword>
<dbReference type="Pfam" id="PF18335">
    <property type="entry name" value="SH3_13"/>
    <property type="match status" value="1"/>
</dbReference>
<dbReference type="NCBIfam" id="TIGR01448">
    <property type="entry name" value="recD_rel"/>
    <property type="match status" value="1"/>
</dbReference>
<protein>
    <recommendedName>
        <fullName evidence="3">ATP-dependent RecD2 DNA helicase</fullName>
        <ecNumber evidence="3">5.6.2.3</ecNumber>
    </recommendedName>
    <alternativeName>
        <fullName evidence="3">DNA 5'-3' helicase subunit RecD2</fullName>
    </alternativeName>
</protein>
<dbReference type="Pfam" id="PF23139">
    <property type="entry name" value="OB_YrrC"/>
    <property type="match status" value="1"/>
</dbReference>
<keyword evidence="3" id="KW-0413">Isomerase</keyword>
<evidence type="ECO:0000256" key="2">
    <source>
        <dbReference type="ARBA" id="ARBA00022840"/>
    </source>
</evidence>
<sequence>MNEEWKAAMDKITGVVSHLIFRNEKNGYTVLNIRIDDATPSVDVSSITVVGHFPFPPEEDLLTFYGQFHEHERYGQQFNMEFYEPYIPEGKPAVIQYLSSERFPGIGKKTASRVVAELGEAAIDKILHQPSLLYDIPNIKRQQADILTERLMEEQEIAGVMSRLITYGFGTELATKIIQAYKGETLNVVEKDPYQLVQDIEGIGFQKADALGVQLGIAPTEKKRLRAGLLFSLWQMSQSVGHVYLPCDVWIEEALKVLNYRNLEVDAAMLQKEIEELDEEGKVAVLDERAYLLSLFFAEKGLATNVNRLLNTEVQETFAEDLYLKTLGELENDFKITYADRQKEAVELALKSPLMILTGGPGTGKTTVIRAIVDIFKRMRGWNERKEKKLPVLLAAPTGRAAKRMAEATGLKAFTIHKWLGWRGEEEEFLEHDEENPLEGELLIIDEASMIDLWLANQLFKAIPAGMQVIIVGDEDQLPSVGPGQVLGDLLRSEKVPAISLSSVYRQAEGSSIIDLAHDLKEGKLSADIKETKPDRSFIACHGTSMPDVILQICQKAMDKGYPARDIQVLAPMYKGTAGIHLLNEKLQALFNPPKQGKRSMTYGDVTFRNGDIVLQLVNNPEDNVFNGDRGEIIALLKEKETEDGKEKLVVKFDGIEVYYEKQDLKQITLAYCSSIHKAQGSEFPIVIVPLSMSYRRMLKRNLLYTAITRARDSLIMVGEQRAFALAVETNDQHSRYSHLHLRIQEASTNHENVKEEQY</sequence>
<organism evidence="5 6">
    <name type="scientific">Salicibibacter kimchii</name>
    <dbReference type="NCBI Taxonomy" id="2099786"/>
    <lineage>
        <taxon>Bacteria</taxon>
        <taxon>Bacillati</taxon>
        <taxon>Bacillota</taxon>
        <taxon>Bacilli</taxon>
        <taxon>Bacillales</taxon>
        <taxon>Bacillaceae</taxon>
        <taxon>Salicibibacter</taxon>
    </lineage>
</organism>
<dbReference type="InterPro" id="IPR006345">
    <property type="entry name" value="RecD2"/>
</dbReference>
<dbReference type="AlphaFoldDB" id="A0A345C3I8"/>
<dbReference type="InterPro" id="IPR050534">
    <property type="entry name" value="Coronavir_polyprotein_1ab"/>
</dbReference>
<dbReference type="Proteomes" id="UP000252100">
    <property type="component" value="Chromosome"/>
</dbReference>
<dbReference type="Gene3D" id="3.40.50.300">
    <property type="entry name" value="P-loop containing nucleotide triphosphate hydrolases"/>
    <property type="match status" value="2"/>
</dbReference>
<dbReference type="InterPro" id="IPR029493">
    <property type="entry name" value="RecD2-like_HHH"/>
</dbReference>
<dbReference type="Pfam" id="PF14490">
    <property type="entry name" value="HHH_RecD2"/>
    <property type="match status" value="1"/>
</dbReference>
<evidence type="ECO:0000256" key="1">
    <source>
        <dbReference type="ARBA" id="ARBA00022741"/>
    </source>
</evidence>
<dbReference type="CDD" id="cd17933">
    <property type="entry name" value="DEXSc_RecD-like"/>
    <property type="match status" value="1"/>
</dbReference>
<dbReference type="CDD" id="cd18809">
    <property type="entry name" value="SF1_C_RecD"/>
    <property type="match status" value="1"/>
</dbReference>
<feature type="binding site" evidence="3">
    <location>
        <begin position="362"/>
        <end position="366"/>
    </location>
    <ligand>
        <name>ATP</name>
        <dbReference type="ChEBI" id="CHEBI:30616"/>
    </ligand>
</feature>
<dbReference type="InterPro" id="IPR027417">
    <property type="entry name" value="P-loop_NTPase"/>
</dbReference>
<dbReference type="GO" id="GO:0005524">
    <property type="term" value="F:ATP binding"/>
    <property type="evidence" value="ECO:0007669"/>
    <property type="project" value="UniProtKB-UniRule"/>
</dbReference>
<dbReference type="Gene3D" id="1.10.10.2220">
    <property type="match status" value="1"/>
</dbReference>
<keyword evidence="2 3" id="KW-0067">ATP-binding</keyword>
<dbReference type="Pfam" id="PF13538">
    <property type="entry name" value="UvrD_C_2"/>
    <property type="match status" value="1"/>
</dbReference>
<evidence type="ECO:0000313" key="6">
    <source>
        <dbReference type="Proteomes" id="UP000252100"/>
    </source>
</evidence>
<accession>A0A345C3I8</accession>
<dbReference type="PANTHER" id="PTHR43788:SF6">
    <property type="entry name" value="DNA HELICASE B"/>
    <property type="match status" value="1"/>
</dbReference>
<dbReference type="InterPro" id="IPR041451">
    <property type="entry name" value="RecD2_SH13"/>
</dbReference>
<evidence type="ECO:0000259" key="4">
    <source>
        <dbReference type="SMART" id="SM00382"/>
    </source>
</evidence>
<dbReference type="GO" id="GO:0017116">
    <property type="term" value="F:single-stranded DNA helicase activity"/>
    <property type="evidence" value="ECO:0007669"/>
    <property type="project" value="TreeGrafter"/>
</dbReference>